<accession>A0A840D4Q4</accession>
<reference evidence="3" key="1">
    <citation type="submission" date="2020-08" db="EMBL/GenBank/DDBJ databases">
        <title>Genomic Encyclopedia of Type Strains, Phase IV (KMG-IV): sequencing the most valuable type-strain genomes for metagenomic binning, comparative biology and taxonomic classification.</title>
        <authorList>
            <person name="Goeker M."/>
        </authorList>
    </citation>
    <scope>NUCLEOTIDE SEQUENCE [LARGE SCALE GENOMIC DNA]</scope>
    <source>
        <strain evidence="3">DSM 105720</strain>
    </source>
</reference>
<protein>
    <submittedName>
        <fullName evidence="3">Retron-type reverse transcriptase</fullName>
    </submittedName>
</protein>
<name>A0A840D4Q4_9BACE</name>
<comment type="caution">
    <text evidence="3">The sequence shown here is derived from an EMBL/GenBank/DDBJ whole genome shotgun (WGS) entry which is preliminary data.</text>
</comment>
<keyword evidence="3" id="KW-0548">Nucleotidyltransferase</keyword>
<dbReference type="PANTHER" id="PTHR34047">
    <property type="entry name" value="NUCLEAR INTRON MATURASE 1, MITOCHONDRIAL-RELATED"/>
    <property type="match status" value="1"/>
</dbReference>
<keyword evidence="3" id="KW-0808">Transferase</keyword>
<dbReference type="AlphaFoldDB" id="A0A840D4Q4"/>
<dbReference type="InterPro" id="IPR043502">
    <property type="entry name" value="DNA/RNA_pol_sf"/>
</dbReference>
<proteinExistence type="inferred from homology"/>
<comment type="similarity">
    <text evidence="1">Belongs to the bacterial reverse transcriptase family.</text>
</comment>
<organism evidence="3 4">
    <name type="scientific">Bacteroides reticulotermitis</name>
    <dbReference type="NCBI Taxonomy" id="1133319"/>
    <lineage>
        <taxon>Bacteria</taxon>
        <taxon>Pseudomonadati</taxon>
        <taxon>Bacteroidota</taxon>
        <taxon>Bacteroidia</taxon>
        <taxon>Bacteroidales</taxon>
        <taxon>Bacteroidaceae</taxon>
        <taxon>Bacteroides</taxon>
    </lineage>
</organism>
<sequence length="433" mass="51011">MAGKVECEKLDEVGCDPLLMDLFTAYYDARKNKRNTQNQLRFEINLEQNIFTLYRAIKDRTYKPQDSIAFVVYKPVTREVFAAAFADRVIHHLFYNYVNPIFERTFIYDSYSCRKGKGTSFGIKRLEYSIRSCSANYTRDCYVMKLDIRGFFMNINRNILFQKVKDTLLRYSSRRGADGTLWKEKLDYDLILYLARVIIFDDPTTHYIMKGKVSDWDKIPHGKSLFDMPEECGLPIGNLTSQLFSNIYLNDFDHFVKRQLKARYYGRYVDDFYLVDQCKEVLTNYRKVITTYLKDKLGLEVHPLKIYLQKYDKGVLFVGGFVKPYRTYVNNRVKSNFSQRIYALKKENITAGKLEMTVNSYLGSMRAFRSFNIRRKIMKHNTWLFRYGAVQNCCSVFHLDENIGYNQVLGEFENLSASPLNSLESDLNIRSYP</sequence>
<dbReference type="Pfam" id="PF00078">
    <property type="entry name" value="RVT_1"/>
    <property type="match status" value="1"/>
</dbReference>
<keyword evidence="3" id="KW-0695">RNA-directed DNA polymerase</keyword>
<dbReference type="PROSITE" id="PS50878">
    <property type="entry name" value="RT_POL"/>
    <property type="match status" value="1"/>
</dbReference>
<dbReference type="SUPFAM" id="SSF56672">
    <property type="entry name" value="DNA/RNA polymerases"/>
    <property type="match status" value="1"/>
</dbReference>
<dbReference type="EMBL" id="JACIER010000004">
    <property type="protein sequence ID" value="MBB4043432.1"/>
    <property type="molecule type" value="Genomic_DNA"/>
</dbReference>
<gene>
    <name evidence="3" type="ORF">GGR06_001214</name>
</gene>
<dbReference type="PANTHER" id="PTHR34047:SF8">
    <property type="entry name" value="PROTEIN YKFC"/>
    <property type="match status" value="1"/>
</dbReference>
<dbReference type="GO" id="GO:0003964">
    <property type="term" value="F:RNA-directed DNA polymerase activity"/>
    <property type="evidence" value="ECO:0007669"/>
    <property type="project" value="UniProtKB-KW"/>
</dbReference>
<dbReference type="InterPro" id="IPR051083">
    <property type="entry name" value="GrpII_Intron_Splice-Mob/Def"/>
</dbReference>
<dbReference type="Proteomes" id="UP000560658">
    <property type="component" value="Unassembled WGS sequence"/>
</dbReference>
<evidence type="ECO:0000259" key="2">
    <source>
        <dbReference type="PROSITE" id="PS50878"/>
    </source>
</evidence>
<evidence type="ECO:0000313" key="3">
    <source>
        <dbReference type="EMBL" id="MBB4043432.1"/>
    </source>
</evidence>
<dbReference type="InterPro" id="IPR000477">
    <property type="entry name" value="RT_dom"/>
</dbReference>
<evidence type="ECO:0000313" key="4">
    <source>
        <dbReference type="Proteomes" id="UP000560658"/>
    </source>
</evidence>
<feature type="domain" description="Reverse transcriptase" evidence="2">
    <location>
        <begin position="1"/>
        <end position="322"/>
    </location>
</feature>
<evidence type="ECO:0000256" key="1">
    <source>
        <dbReference type="ARBA" id="ARBA00034120"/>
    </source>
</evidence>
<dbReference type="RefSeq" id="WP_148298492.1">
    <property type="nucleotide sequence ID" value="NZ_JACIER010000004.1"/>
</dbReference>
<keyword evidence="4" id="KW-1185">Reference proteome</keyword>